<name>A0A0K8PVH5_STRAJ</name>
<gene>
    <name evidence="2" type="ORF">SAZU_6586</name>
</gene>
<keyword evidence="1" id="KW-1133">Transmembrane helix</keyword>
<dbReference type="EMBL" id="DF968383">
    <property type="protein sequence ID" value="GAP51713.1"/>
    <property type="molecule type" value="Genomic_DNA"/>
</dbReference>
<evidence type="ECO:0000313" key="2">
    <source>
        <dbReference type="EMBL" id="GAP51713.1"/>
    </source>
</evidence>
<sequence>MFAGALADKIPGMTSGRRALTALHLLLVWATMAAAVPVLGFGLVMAAWGGGRGATAPVLLLGVPLTVGLLATTAAPARTVVPLCGSVPQRLGWAVSVFVLGTLGVLAGLAAYYGGVDLGGARTRIALAGAPYAVAAAFFVPNRRVRLGAVTVLAAGVVYGGFVGPAQAEQRRQEAEAARYREHAELLYLGAAPPGMQLSRAEAGPASFSVDYRGVREDVFSYVALTVRSPLTPTPRCPDLREKGVTCTVDAHGEMRMVRDLPSGEHAVTLVRRYRKAEVEVTSQTLGEPGLRRLLNTLHPLSDEELEKLMREKKINRSF</sequence>
<feature type="transmembrane region" description="Helical" evidence="1">
    <location>
        <begin position="121"/>
        <end position="140"/>
    </location>
</feature>
<feature type="transmembrane region" description="Helical" evidence="1">
    <location>
        <begin position="59"/>
        <end position="81"/>
    </location>
</feature>
<proteinExistence type="predicted"/>
<evidence type="ECO:0000313" key="3">
    <source>
        <dbReference type="Proteomes" id="UP000053859"/>
    </source>
</evidence>
<feature type="transmembrane region" description="Helical" evidence="1">
    <location>
        <begin position="93"/>
        <end position="115"/>
    </location>
</feature>
<accession>A0A0K8PVH5</accession>
<dbReference type="AlphaFoldDB" id="A0A0K8PVH5"/>
<keyword evidence="1" id="KW-0812">Transmembrane</keyword>
<keyword evidence="1" id="KW-0472">Membrane</keyword>
<evidence type="ECO:0000256" key="1">
    <source>
        <dbReference type="SAM" id="Phobius"/>
    </source>
</evidence>
<feature type="transmembrane region" description="Helical" evidence="1">
    <location>
        <begin position="147"/>
        <end position="166"/>
    </location>
</feature>
<organism evidence="2 3">
    <name type="scientific">Streptomyces azureus</name>
    <dbReference type="NCBI Taxonomy" id="146537"/>
    <lineage>
        <taxon>Bacteria</taxon>
        <taxon>Bacillati</taxon>
        <taxon>Actinomycetota</taxon>
        <taxon>Actinomycetes</taxon>
        <taxon>Kitasatosporales</taxon>
        <taxon>Streptomycetaceae</taxon>
        <taxon>Streptomyces</taxon>
    </lineage>
</organism>
<reference evidence="2" key="1">
    <citation type="journal article" date="2015" name="Genome Announc.">
        <title>Draft Genome Sequence of Thiostrepton-Producing Streptomyces azureus ATCC 14921.</title>
        <authorList>
            <person name="Sakihara K."/>
            <person name="Maeda J."/>
            <person name="Tashiro K."/>
            <person name="Fujino Y."/>
            <person name="Kuhara S."/>
            <person name="Ohshima T."/>
            <person name="Ogata S."/>
            <person name="Doi K."/>
        </authorList>
    </citation>
    <scope>NUCLEOTIDE SEQUENCE [LARGE SCALE GENOMIC DNA]</scope>
    <source>
        <strain evidence="2">ATCC14921</strain>
    </source>
</reference>
<protein>
    <submittedName>
        <fullName evidence="2">Uncharacterized protein</fullName>
    </submittedName>
</protein>
<keyword evidence="3" id="KW-1185">Reference proteome</keyword>
<dbReference type="PATRIC" id="fig|146537.3.peg.6915"/>
<dbReference type="Proteomes" id="UP000053859">
    <property type="component" value="Unassembled WGS sequence"/>
</dbReference>